<feature type="transmembrane region" description="Helical" evidence="4">
    <location>
        <begin position="1121"/>
        <end position="1141"/>
    </location>
</feature>
<keyword evidence="2 5" id="KW-0378">Hydrolase</keyword>
<name>A0AAD9LQ47_9STRA</name>
<dbReference type="InterPro" id="IPR033132">
    <property type="entry name" value="GH_1_N_CS"/>
</dbReference>
<keyword evidence="4" id="KW-0812">Transmembrane</keyword>
<dbReference type="SUPFAM" id="SSF51445">
    <property type="entry name" value="(Trans)glycosidases"/>
    <property type="match status" value="2"/>
</dbReference>
<evidence type="ECO:0000313" key="5">
    <source>
        <dbReference type="EMBL" id="KAK1945500.1"/>
    </source>
</evidence>
<evidence type="ECO:0000256" key="2">
    <source>
        <dbReference type="ARBA" id="ARBA00022801"/>
    </source>
</evidence>
<keyword evidence="4" id="KW-0472">Membrane</keyword>
<keyword evidence="4" id="KW-1133">Transmembrane helix</keyword>
<dbReference type="Gene3D" id="3.20.20.80">
    <property type="entry name" value="Glycosidases"/>
    <property type="match status" value="2"/>
</dbReference>
<feature type="transmembrane region" description="Helical" evidence="4">
    <location>
        <begin position="21"/>
        <end position="39"/>
    </location>
</feature>
<dbReference type="AlphaFoldDB" id="A0AAD9LQ47"/>
<keyword evidence="6" id="KW-1185">Reference proteome</keyword>
<dbReference type="InterPro" id="IPR017853">
    <property type="entry name" value="GH"/>
</dbReference>
<dbReference type="PROSITE" id="PS00653">
    <property type="entry name" value="GLYCOSYL_HYDROL_F1_2"/>
    <property type="match status" value="2"/>
</dbReference>
<evidence type="ECO:0000313" key="6">
    <source>
        <dbReference type="Proteomes" id="UP001259832"/>
    </source>
</evidence>
<evidence type="ECO:0000256" key="3">
    <source>
        <dbReference type="ARBA" id="ARBA00023295"/>
    </source>
</evidence>
<organism evidence="5 6">
    <name type="scientific">Phytophthora citrophthora</name>
    <dbReference type="NCBI Taxonomy" id="4793"/>
    <lineage>
        <taxon>Eukaryota</taxon>
        <taxon>Sar</taxon>
        <taxon>Stramenopiles</taxon>
        <taxon>Oomycota</taxon>
        <taxon>Peronosporomycetes</taxon>
        <taxon>Peronosporales</taxon>
        <taxon>Peronosporaceae</taxon>
        <taxon>Phytophthora</taxon>
    </lineage>
</organism>
<evidence type="ECO:0000256" key="4">
    <source>
        <dbReference type="SAM" id="Phobius"/>
    </source>
</evidence>
<dbReference type="PANTHER" id="PTHR10353:SF36">
    <property type="entry name" value="LP05116P"/>
    <property type="match status" value="1"/>
</dbReference>
<dbReference type="PRINTS" id="PR00131">
    <property type="entry name" value="GLHYDRLASE1"/>
</dbReference>
<proteinExistence type="inferred from homology"/>
<sequence length="1162" mass="130940">MRQSHSRNLNERDQEIRSMRLLHLLCGVVVSALLVPIYAGDAPRCFPDDFMFGSATASYQVEGAWNEGGRTPSIWDDYCRTHSKKVSCANVADDFYHRFRDDVKLMADTGLQSSRFSVSWSRAMNWNPTTKRMQPNPQGLAFYHALVDELRANNIVPILTLYHWDLPLELHTELSPQGWLNPDIVDHYVEYATLMFHELGDKVDMWTTFNEPLTFTTAGYASGAGAPGLKKSETYAYIVAHNVLRSHAAAVKAFRDLKAGNPTVLHEKARIGITLNSDAAYPLNPNNTLDVLAAERKMQFELGWFLSPLVTGDYPAIMRERVGDRLPRFTLEETAMLKGSYDLHMLNHYSSKLVTDCGVSLKSKSPCKKLGKGWERDLGVDISHSNELPGSRRSSKDRHGKLNCGWFTAYPPGYLQTIKWLHATDPKTDILLTENGWCGNEEVENLDQLWYYQEYVHQVYKAVQEDNIPVIGYTAWSWLDNYEWGSFSPRFGLFYVNFSSSTGDKDEVYEPQPTGLERIPRPAAKWFSHVAKTKCLDGWTYERPTRGEKAAGLESISDQTFSHWMLAVIGVMTVVALIAMAAVGRNIMPTPCSKTVCNCAIASASRCFPSDFLFGTATAAFQVEGAWNISGREPSIWDDYCRSQPDLQCADVADDFYHRYSEDVQRMSSMGLNSFRFSISWSRIMHWDIQNRKMVPNPEGVAFYHALLDDLQDKGLQAIVTLYHFDLPSTLQTQLEPNGWLNPDIVTHFEDFATLAFKEYGHKVKYWATFNEPLTFISGGYGSCDAAPGGMTQSDINTYTVAHNVLRSHARAAALFRDLKQSELVDTGARIGIVLNAEYGYPIDVSNALDVAAAERKLQFDLGWFLMPLVTGDYPEIMRERVGERLPRFSAEEAALVKGSYDVLMLNHYYSRQVTDCDSERSNISCDDLSLGHARDRGIDDSRVPNGARVPPATNPECSWLAGYPDGYLATIKWLHAKDPKAEILLTENGWCGNDEVDNQDQLWYFQAYVEQVYKAVVEEEIPIIGYTAWSFVDNNEWGSYKPRFGLHYVNYTTPELPRVPRPAAKWFAHLSTTKCLDNLDLETVQMGTNEEQEATATREELHYPEAGGNGVGVPWSLSEVILLVVVGLVILGAITCEAMRELRQSSQGSSEELQVLITVED</sequence>
<comment type="caution">
    <text evidence="5">The sequence shown here is derived from an EMBL/GenBank/DDBJ whole genome shotgun (WGS) entry which is preliminary data.</text>
</comment>
<accession>A0AAD9LQ47</accession>
<dbReference type="InterPro" id="IPR001360">
    <property type="entry name" value="Glyco_hydro_1"/>
</dbReference>
<comment type="similarity">
    <text evidence="1">Belongs to the glycosyl hydrolase 1 family.</text>
</comment>
<dbReference type="GO" id="GO:0008422">
    <property type="term" value="F:beta-glucosidase activity"/>
    <property type="evidence" value="ECO:0007669"/>
    <property type="project" value="TreeGrafter"/>
</dbReference>
<reference evidence="5" key="1">
    <citation type="submission" date="2023-08" db="EMBL/GenBank/DDBJ databases">
        <title>Reference Genome Resource for the Citrus Pathogen Phytophthora citrophthora.</title>
        <authorList>
            <person name="Moller H."/>
            <person name="Coetzee B."/>
            <person name="Rose L.J."/>
            <person name="Van Niekerk J.M."/>
        </authorList>
    </citation>
    <scope>NUCLEOTIDE SEQUENCE</scope>
    <source>
        <strain evidence="5">STE-U-9442</strain>
    </source>
</reference>
<dbReference type="FunFam" id="3.20.20.80:FF:000099">
    <property type="entry name" value="Lactase-phlorizin hydrolase, putative"/>
    <property type="match status" value="2"/>
</dbReference>
<protein>
    <submittedName>
        <fullName evidence="5">Lactase-phlorizin hydrolase</fullName>
    </submittedName>
</protein>
<dbReference type="Pfam" id="PF00232">
    <property type="entry name" value="Glyco_hydro_1"/>
    <property type="match status" value="2"/>
</dbReference>
<dbReference type="GO" id="GO:0005975">
    <property type="term" value="P:carbohydrate metabolic process"/>
    <property type="evidence" value="ECO:0007669"/>
    <property type="project" value="InterPro"/>
</dbReference>
<evidence type="ECO:0000256" key="1">
    <source>
        <dbReference type="ARBA" id="ARBA00010838"/>
    </source>
</evidence>
<dbReference type="Proteomes" id="UP001259832">
    <property type="component" value="Unassembled WGS sequence"/>
</dbReference>
<keyword evidence="3" id="KW-0326">Glycosidase</keyword>
<dbReference type="PANTHER" id="PTHR10353">
    <property type="entry name" value="GLYCOSYL HYDROLASE"/>
    <property type="match status" value="1"/>
</dbReference>
<gene>
    <name evidence="5" type="ORF">P3T76_002548</name>
</gene>
<dbReference type="EMBL" id="JASMQC010000004">
    <property type="protein sequence ID" value="KAK1945500.1"/>
    <property type="molecule type" value="Genomic_DNA"/>
</dbReference>